<evidence type="ECO:0000256" key="7">
    <source>
        <dbReference type="ARBA" id="ARBA00022989"/>
    </source>
</evidence>
<accession>A0ABN3PGB3</accession>
<comment type="caution">
    <text evidence="13">The sequence shown here is derived from an EMBL/GenBank/DDBJ whole genome shotgun (WGS) entry which is preliminary data.</text>
</comment>
<comment type="subcellular location">
    <subcellularLocation>
        <location evidence="10">Cell membrane</location>
    </subcellularLocation>
    <subcellularLocation>
        <location evidence="1">Endomembrane system</location>
        <topology evidence="1">Multi-pass membrane protein</topology>
    </subcellularLocation>
</comment>
<feature type="transmembrane region" description="Helical" evidence="10">
    <location>
        <begin position="473"/>
        <end position="492"/>
    </location>
</feature>
<organism evidence="13 14">
    <name type="scientific">Microbacterium binotii</name>
    <dbReference type="NCBI Taxonomy" id="462710"/>
    <lineage>
        <taxon>Bacteria</taxon>
        <taxon>Bacillati</taxon>
        <taxon>Actinomycetota</taxon>
        <taxon>Actinomycetes</taxon>
        <taxon>Micrococcales</taxon>
        <taxon>Microbacteriaceae</taxon>
        <taxon>Microbacterium</taxon>
    </lineage>
</organism>
<keyword evidence="14" id="KW-1185">Reference proteome</keyword>
<dbReference type="InterPro" id="IPR032421">
    <property type="entry name" value="PMT_4TMC"/>
</dbReference>
<evidence type="ECO:0000313" key="13">
    <source>
        <dbReference type="EMBL" id="GAA2584477.1"/>
    </source>
</evidence>
<keyword evidence="10" id="KW-1003">Cell membrane</keyword>
<sequence length="512" mass="55688">MEGVTSSAPPTAPAPRRSAFDAFSDRVRGSRVLDRRVQVWTPVLLTLVAGILRFANLGTPSSLVFDETYYVKDAWSQWLLGYTANWPEGADALFAQGDVPAPLVAGSFSVHPPLAKWLIGLGMWLFGPGDSVGWRVAVAAAGTLTVLVVYMIARTLSGSTAVAAIAGGLMAIDGLAIVLSRIALLDGILALFVALGSWFILLDRRAHLERLRRAVPARDAETAGPGWGPVLWNRPWLIAAGAAVGAATAVKWSGLYVLAALGLYVVVTDALARRRLGIVQWPVDAVRQGAAAFVLLVPVAAIVYLASWTGWLASAGGYGRAAASEGLGGALASLWRYHEAIYAFHVGLTTPHGYQSPAWQWPLLVRPTSMYWHQNGDTVQAVSSIPNPLIWWAGIAAALYLVYRFIRTRDAQAAFVLVALAATYVPWLLYPERTIFQFYTVVMLPFLVIAIALTARRIAGSADTDRRIAGRRLVTVFLVACIVLSAFWYPVWTAMPVPYEFWRLHNWLPTWI</sequence>
<dbReference type="EMBL" id="BAAARI010000015">
    <property type="protein sequence ID" value="GAA2584477.1"/>
    <property type="molecule type" value="Genomic_DNA"/>
</dbReference>
<evidence type="ECO:0000313" key="14">
    <source>
        <dbReference type="Proteomes" id="UP001500274"/>
    </source>
</evidence>
<keyword evidence="8 10" id="KW-0472">Membrane</keyword>
<feature type="transmembrane region" description="Helical" evidence="10">
    <location>
        <begin position="436"/>
        <end position="453"/>
    </location>
</feature>
<feature type="transmembrane region" description="Helical" evidence="10">
    <location>
        <begin position="160"/>
        <end position="178"/>
    </location>
</feature>
<evidence type="ECO:0000256" key="4">
    <source>
        <dbReference type="ARBA" id="ARBA00022676"/>
    </source>
</evidence>
<dbReference type="Pfam" id="PF16192">
    <property type="entry name" value="PMT_4TMC"/>
    <property type="match status" value="1"/>
</dbReference>
<feature type="domain" description="Protein O-mannosyl-transferase C-terminal four TM" evidence="12">
    <location>
        <begin position="332"/>
        <end position="511"/>
    </location>
</feature>
<evidence type="ECO:0000256" key="3">
    <source>
        <dbReference type="ARBA" id="ARBA00007222"/>
    </source>
</evidence>
<feature type="transmembrane region" description="Helical" evidence="10">
    <location>
        <begin position="132"/>
        <end position="153"/>
    </location>
</feature>
<evidence type="ECO:0000256" key="5">
    <source>
        <dbReference type="ARBA" id="ARBA00022679"/>
    </source>
</evidence>
<dbReference type="PANTHER" id="PTHR10050:SF46">
    <property type="entry name" value="PROTEIN O-MANNOSYL-TRANSFERASE 2"/>
    <property type="match status" value="1"/>
</dbReference>
<dbReference type="Proteomes" id="UP001500274">
    <property type="component" value="Unassembled WGS sequence"/>
</dbReference>
<dbReference type="EC" id="2.4.1.-" evidence="10"/>
<evidence type="ECO:0000256" key="6">
    <source>
        <dbReference type="ARBA" id="ARBA00022692"/>
    </source>
</evidence>
<dbReference type="InterPro" id="IPR027005">
    <property type="entry name" value="PMT-like"/>
</dbReference>
<gene>
    <name evidence="13" type="ORF">GCM10009862_24450</name>
</gene>
<comment type="function">
    <text evidence="10">Protein O-mannosyltransferase that catalyzes the transfer of a single mannose residue from a polyprenol phospho-mannosyl lipidic donor to the hydroxyl group of selected serine and threonine residues in acceptor proteins.</text>
</comment>
<evidence type="ECO:0000256" key="9">
    <source>
        <dbReference type="ARBA" id="ARBA00093617"/>
    </source>
</evidence>
<feature type="domain" description="ArnT-like N-terminal" evidence="11">
    <location>
        <begin position="131"/>
        <end position="268"/>
    </location>
</feature>
<keyword evidence="7 10" id="KW-1133">Transmembrane helix</keyword>
<comment type="similarity">
    <text evidence="3 10">Belongs to the glycosyltransferase 39 family.</text>
</comment>
<keyword evidence="5 10" id="KW-0808">Transferase</keyword>
<reference evidence="13 14" key="1">
    <citation type="journal article" date="2019" name="Int. J. Syst. Evol. Microbiol.">
        <title>The Global Catalogue of Microorganisms (GCM) 10K type strain sequencing project: providing services to taxonomists for standard genome sequencing and annotation.</title>
        <authorList>
            <consortium name="The Broad Institute Genomics Platform"/>
            <consortium name="The Broad Institute Genome Sequencing Center for Infectious Disease"/>
            <person name="Wu L."/>
            <person name="Ma J."/>
        </authorList>
    </citation>
    <scope>NUCLEOTIDE SEQUENCE [LARGE SCALE GENOMIC DNA]</scope>
    <source>
        <strain evidence="13 14">JCM 16365</strain>
    </source>
</reference>
<dbReference type="Pfam" id="PF02366">
    <property type="entry name" value="PMT"/>
    <property type="match status" value="1"/>
</dbReference>
<protein>
    <recommendedName>
        <fullName evidence="9 10">Polyprenol-phosphate-mannose--protein mannosyltransferase</fullName>
        <ecNumber evidence="10">2.4.1.-</ecNumber>
    </recommendedName>
</protein>
<evidence type="ECO:0000259" key="11">
    <source>
        <dbReference type="Pfam" id="PF02366"/>
    </source>
</evidence>
<keyword evidence="4 10" id="KW-0328">Glycosyltransferase</keyword>
<keyword evidence="6 10" id="KW-0812">Transmembrane</keyword>
<comment type="pathway">
    <text evidence="2 10">Protein modification; protein glycosylation.</text>
</comment>
<evidence type="ECO:0000256" key="2">
    <source>
        <dbReference type="ARBA" id="ARBA00004922"/>
    </source>
</evidence>
<evidence type="ECO:0000256" key="1">
    <source>
        <dbReference type="ARBA" id="ARBA00004127"/>
    </source>
</evidence>
<evidence type="ECO:0000259" key="12">
    <source>
        <dbReference type="Pfam" id="PF16192"/>
    </source>
</evidence>
<feature type="transmembrane region" description="Helical" evidence="10">
    <location>
        <begin position="413"/>
        <end position="430"/>
    </location>
</feature>
<dbReference type="PANTHER" id="PTHR10050">
    <property type="entry name" value="DOLICHYL-PHOSPHATE-MANNOSE--PROTEIN MANNOSYLTRANSFERASE"/>
    <property type="match status" value="1"/>
</dbReference>
<feature type="transmembrane region" description="Helical" evidence="10">
    <location>
        <begin position="184"/>
        <end position="202"/>
    </location>
</feature>
<feature type="transmembrane region" description="Helical" evidence="10">
    <location>
        <begin position="292"/>
        <end position="311"/>
    </location>
</feature>
<feature type="transmembrane region" description="Helical" evidence="10">
    <location>
        <begin position="389"/>
        <end position="406"/>
    </location>
</feature>
<evidence type="ECO:0000256" key="10">
    <source>
        <dbReference type="RuleBase" id="RU367007"/>
    </source>
</evidence>
<name>A0ABN3PGB3_9MICO</name>
<dbReference type="InterPro" id="IPR003342">
    <property type="entry name" value="ArnT-like_N"/>
</dbReference>
<evidence type="ECO:0000256" key="8">
    <source>
        <dbReference type="ARBA" id="ARBA00023136"/>
    </source>
</evidence>
<proteinExistence type="inferred from homology"/>